<feature type="non-terminal residue" evidence="2">
    <location>
        <position position="426"/>
    </location>
</feature>
<proteinExistence type="predicted"/>
<protein>
    <submittedName>
        <fullName evidence="2">Uncharacterized protein</fullName>
    </submittedName>
</protein>
<dbReference type="Proteomes" id="UP001497382">
    <property type="component" value="Unassembled WGS sequence"/>
</dbReference>
<name>A0AAV2BXE4_9ARAC</name>
<gene>
    <name evidence="2" type="ORF">LARSCL_LOCUS21944</name>
</gene>
<evidence type="ECO:0000256" key="1">
    <source>
        <dbReference type="SAM" id="Coils"/>
    </source>
</evidence>
<evidence type="ECO:0000313" key="3">
    <source>
        <dbReference type="Proteomes" id="UP001497382"/>
    </source>
</evidence>
<sequence length="426" mass="48641">MKKKEKTNKALLNVKTCKDRLNVVFEILKSELKCMHNQLEKIAKAYPKEQEVMEVKPSDIVATSRKLFSSFVEARQNNLHLMDVELGLLLAKENSLISEQYVNPETTDIMRTDVLESCKDLVIGSIDIKMKEVDEISSSLDTLNDIEKKIESQLSQLDSEETKASYTKLEKVKDAVSTCKKLSVSAYEKAKRGLKEADKELRMLKDVLDVVEESVVSATCTYLLKSNIEHRESEIYALTKAMKTMVAGVNNLEVTEEDIENYLNTRDPEAIMPEILPSTPLSSADRRKSAKVLFSDVETREDSSEDDNIDEQAQYMNFEVSSSNVEEIRNTLGFMKVEEFYKQGLDYLQLRLQSKYEEIEKIQADLDKLKMTVNNVEKEDSKVFDICQSVIFQDIEMLKTESQAAANDLKNLEKVNIKEITSDLNE</sequence>
<keyword evidence="1" id="KW-0175">Coiled coil</keyword>
<feature type="coiled-coil region" evidence="1">
    <location>
        <begin position="352"/>
        <end position="415"/>
    </location>
</feature>
<accession>A0AAV2BXE4</accession>
<feature type="coiled-coil region" evidence="1">
    <location>
        <begin position="187"/>
        <end position="214"/>
    </location>
</feature>
<organism evidence="2 3">
    <name type="scientific">Larinioides sclopetarius</name>
    <dbReference type="NCBI Taxonomy" id="280406"/>
    <lineage>
        <taxon>Eukaryota</taxon>
        <taxon>Metazoa</taxon>
        <taxon>Ecdysozoa</taxon>
        <taxon>Arthropoda</taxon>
        <taxon>Chelicerata</taxon>
        <taxon>Arachnida</taxon>
        <taxon>Araneae</taxon>
        <taxon>Araneomorphae</taxon>
        <taxon>Entelegynae</taxon>
        <taxon>Araneoidea</taxon>
        <taxon>Araneidae</taxon>
        <taxon>Larinioides</taxon>
    </lineage>
</organism>
<reference evidence="2 3" key="1">
    <citation type="submission" date="2024-04" db="EMBL/GenBank/DDBJ databases">
        <authorList>
            <person name="Rising A."/>
            <person name="Reimegard J."/>
            <person name="Sonavane S."/>
            <person name="Akerstrom W."/>
            <person name="Nylinder S."/>
            <person name="Hedman E."/>
            <person name="Kallberg Y."/>
        </authorList>
    </citation>
    <scope>NUCLEOTIDE SEQUENCE [LARGE SCALE GENOMIC DNA]</scope>
</reference>
<keyword evidence="3" id="KW-1185">Reference proteome</keyword>
<dbReference type="EMBL" id="CAXIEN010000555">
    <property type="protein sequence ID" value="CAL1300447.1"/>
    <property type="molecule type" value="Genomic_DNA"/>
</dbReference>
<comment type="caution">
    <text evidence="2">The sequence shown here is derived from an EMBL/GenBank/DDBJ whole genome shotgun (WGS) entry which is preliminary data.</text>
</comment>
<evidence type="ECO:0000313" key="2">
    <source>
        <dbReference type="EMBL" id="CAL1300447.1"/>
    </source>
</evidence>
<dbReference type="AlphaFoldDB" id="A0AAV2BXE4"/>